<organism evidence="2 3">
    <name type="scientific">Epichloe festucae (strain Fl1)</name>
    <dbReference type="NCBI Taxonomy" id="877507"/>
    <lineage>
        <taxon>Eukaryota</taxon>
        <taxon>Fungi</taxon>
        <taxon>Dikarya</taxon>
        <taxon>Ascomycota</taxon>
        <taxon>Pezizomycotina</taxon>
        <taxon>Sordariomycetes</taxon>
        <taxon>Hypocreomycetidae</taxon>
        <taxon>Hypocreales</taxon>
        <taxon>Clavicipitaceae</taxon>
        <taxon>Epichloe</taxon>
    </lineage>
</organism>
<dbReference type="OrthoDB" id="5988651at2759"/>
<dbReference type="AlphaFoldDB" id="A0A7S9PUJ8"/>
<proteinExistence type="predicted"/>
<dbReference type="Proteomes" id="UP000594364">
    <property type="component" value="Chromosome 2"/>
</dbReference>
<keyword evidence="3" id="KW-1185">Reference proteome</keyword>
<dbReference type="EMBL" id="CP031386">
    <property type="protein sequence ID" value="QPG97924.1"/>
    <property type="molecule type" value="Genomic_DNA"/>
</dbReference>
<reference evidence="2 3" key="1">
    <citation type="journal article" date="2018" name="PLoS Genet.">
        <title>Repeat elements organise 3D genome structure and mediate transcription in the filamentous fungus Epichloe festucae.</title>
        <authorList>
            <person name="Winter D.J."/>
            <person name="Ganley A.R.D."/>
            <person name="Young C.A."/>
            <person name="Liachko I."/>
            <person name="Schardl C.L."/>
            <person name="Dupont P.Y."/>
            <person name="Berry D."/>
            <person name="Ram A."/>
            <person name="Scott B."/>
            <person name="Cox M.P."/>
        </authorList>
    </citation>
    <scope>NUCLEOTIDE SEQUENCE [LARGE SCALE GENOMIC DNA]</scope>
    <source>
        <strain evidence="2 3">Fl1</strain>
    </source>
</reference>
<feature type="compositionally biased region" description="Gly residues" evidence="1">
    <location>
        <begin position="47"/>
        <end position="57"/>
    </location>
</feature>
<feature type="compositionally biased region" description="Basic and acidic residues" evidence="1">
    <location>
        <begin position="1"/>
        <end position="11"/>
    </location>
</feature>
<evidence type="ECO:0000256" key="1">
    <source>
        <dbReference type="SAM" id="MobiDB-lite"/>
    </source>
</evidence>
<feature type="region of interest" description="Disordered" evidence="1">
    <location>
        <begin position="1"/>
        <end position="70"/>
    </location>
</feature>
<evidence type="ECO:0000313" key="3">
    <source>
        <dbReference type="Proteomes" id="UP000594364"/>
    </source>
</evidence>
<evidence type="ECO:0000313" key="2">
    <source>
        <dbReference type="EMBL" id="QPG97924.1"/>
    </source>
</evidence>
<protein>
    <recommendedName>
        <fullName evidence="4">SMP domain-containing protein</fullName>
    </recommendedName>
</protein>
<name>A0A7S9PUJ8_EPIFF</name>
<sequence length="70" mass="6737">MPEHKMSKADASRIQSGQARNGGDMSSSGFASRAQAAGDRNAQASGNGNGNGNGNGGTKTDAGAGAGGKK</sequence>
<evidence type="ECO:0008006" key="4">
    <source>
        <dbReference type="Google" id="ProtNLM"/>
    </source>
</evidence>
<accession>A0A7S9PUJ8</accession>
<gene>
    <name evidence="2" type="ORF">C2857_007039</name>
</gene>
<feature type="compositionally biased region" description="Polar residues" evidence="1">
    <location>
        <begin position="13"/>
        <end position="30"/>
    </location>
</feature>